<dbReference type="EMBL" id="JACHEK010000004">
    <property type="protein sequence ID" value="MBB6144464.1"/>
    <property type="molecule type" value="Genomic_DNA"/>
</dbReference>
<dbReference type="SUPFAM" id="SSF52540">
    <property type="entry name" value="P-loop containing nucleoside triphosphate hydrolases"/>
    <property type="match status" value="1"/>
</dbReference>
<dbReference type="GO" id="GO:0016787">
    <property type="term" value="F:hydrolase activity"/>
    <property type="evidence" value="ECO:0007669"/>
    <property type="project" value="UniProtKB-UniRule"/>
</dbReference>
<comment type="catalytic activity">
    <reaction evidence="6">
        <text>Couples ATP hydrolysis with the unwinding of duplex DNA by translocating in the 3'-5' direction.</text>
        <dbReference type="EC" id="5.6.2.4"/>
    </reaction>
</comment>
<keyword evidence="1 10" id="KW-0547">Nucleotide-binding</keyword>
<dbReference type="GO" id="GO:0043138">
    <property type="term" value="F:3'-5' DNA helicase activity"/>
    <property type="evidence" value="ECO:0007669"/>
    <property type="project" value="UniProtKB-EC"/>
</dbReference>
<dbReference type="PANTHER" id="PTHR11070">
    <property type="entry name" value="UVRD / RECB / PCRA DNA HELICASE FAMILY MEMBER"/>
    <property type="match status" value="1"/>
</dbReference>
<evidence type="ECO:0000256" key="8">
    <source>
        <dbReference type="ARBA" id="ARBA00034923"/>
    </source>
</evidence>
<dbReference type="InterPro" id="IPR027417">
    <property type="entry name" value="P-loop_NTPase"/>
</dbReference>
<dbReference type="OrthoDB" id="9765670at2"/>
<dbReference type="PROSITE" id="PS51198">
    <property type="entry name" value="UVRD_HELICASE_ATP_BIND"/>
    <property type="match status" value="1"/>
</dbReference>
<dbReference type="InterPro" id="IPR000212">
    <property type="entry name" value="DNA_helicase_UvrD/REP"/>
</dbReference>
<dbReference type="GO" id="GO:0005524">
    <property type="term" value="F:ATP binding"/>
    <property type="evidence" value="ECO:0007669"/>
    <property type="project" value="UniProtKB-UniRule"/>
</dbReference>
<feature type="binding site" evidence="10">
    <location>
        <begin position="26"/>
        <end position="33"/>
    </location>
    <ligand>
        <name>ATP</name>
        <dbReference type="ChEBI" id="CHEBI:30616"/>
    </ligand>
</feature>
<keyword evidence="5" id="KW-0413">Isomerase</keyword>
<dbReference type="RefSeq" id="WP_050058915.1">
    <property type="nucleotide sequence ID" value="NZ_JACHEK010000004.1"/>
</dbReference>
<keyword evidence="13" id="KW-1185">Reference proteome</keyword>
<evidence type="ECO:0000259" key="11">
    <source>
        <dbReference type="PROSITE" id="PS51198"/>
    </source>
</evidence>
<dbReference type="GO" id="GO:0000725">
    <property type="term" value="P:recombinational repair"/>
    <property type="evidence" value="ECO:0007669"/>
    <property type="project" value="TreeGrafter"/>
</dbReference>
<accession>A0A841K2I5</accession>
<evidence type="ECO:0000256" key="9">
    <source>
        <dbReference type="ARBA" id="ARBA00048988"/>
    </source>
</evidence>
<evidence type="ECO:0000256" key="10">
    <source>
        <dbReference type="PROSITE-ProRule" id="PRU00560"/>
    </source>
</evidence>
<comment type="caution">
    <text evidence="12">The sequence shown here is derived from an EMBL/GenBank/DDBJ whole genome shotgun (WGS) entry which is preliminary data.</text>
</comment>
<evidence type="ECO:0000256" key="2">
    <source>
        <dbReference type="ARBA" id="ARBA00022801"/>
    </source>
</evidence>
<evidence type="ECO:0000256" key="4">
    <source>
        <dbReference type="ARBA" id="ARBA00022840"/>
    </source>
</evidence>
<name>A0A841K2I5_9BACT</name>
<evidence type="ECO:0000313" key="13">
    <source>
        <dbReference type="Proteomes" id="UP000538666"/>
    </source>
</evidence>
<dbReference type="Proteomes" id="UP000538666">
    <property type="component" value="Unassembled WGS sequence"/>
</dbReference>
<sequence>MSRKPFLPTNEQKDVVRHPRSAFISACPGAGKTQVLIERARRELRTNRTGQGLAFLSFTNAAVGELRSRLQFEGVLSNPVFPHYVGTFDAFLWQFFIAPLGIPGHAKAPQLILDMDDRLIAPYDGAQSISLSCFDRDTGKMIPDKSKLEGFDPAANPGRTAKYEASAKECRGRFIARGELGFSDVRALVKGHLANISLSANLSKALAARFCEIVVDEAQDCNPADIDIINWFRSAGIATKVICDPHQSIYGFRGGVSEELFALRDSFEASDRLVMTGNFRSTPNICKAIAAFRAQGEQQPTDQSLGSLASDATKIHILHYGGNSTPATIGRKFKALVEGLGLSLLDCPVLSSTRDAACKAIGQSADAKAQDRTLRLAYAITGFYAAAEVNARKTALEALHSITLELGGAMGEKTYHQHVVAIGAKVEEWRPLMLELCQSLSYDGGRYASADEWLNTARTLLLPYLAVNGVTIAQKLRNNALLGSILTCKPMSGLNARTIHSVKGMEFPAVCVVMTKTTCKDIVDYLLSGQPEGSAEAARKLYVAASRAERLLVIALPKSQGNRLAQHIRKTGAAVTETLLT</sequence>
<gene>
    <name evidence="12" type="ORF">HNQ77_002416</name>
</gene>
<keyword evidence="2 10" id="KW-0378">Hydrolase</keyword>
<dbReference type="InterPro" id="IPR014017">
    <property type="entry name" value="DNA_helicase_UvrD-like_C"/>
</dbReference>
<dbReference type="AlphaFoldDB" id="A0A841K2I5"/>
<evidence type="ECO:0000256" key="1">
    <source>
        <dbReference type="ARBA" id="ARBA00022741"/>
    </source>
</evidence>
<proteinExistence type="predicted"/>
<evidence type="ECO:0000256" key="5">
    <source>
        <dbReference type="ARBA" id="ARBA00023235"/>
    </source>
</evidence>
<protein>
    <recommendedName>
        <fullName evidence="7">DNA 3'-5' helicase</fullName>
        <ecNumber evidence="7">5.6.2.4</ecNumber>
    </recommendedName>
    <alternativeName>
        <fullName evidence="8">DNA 3'-5' helicase II</fullName>
    </alternativeName>
</protein>
<comment type="catalytic activity">
    <reaction evidence="9">
        <text>ATP + H2O = ADP + phosphate + H(+)</text>
        <dbReference type="Rhea" id="RHEA:13065"/>
        <dbReference type="ChEBI" id="CHEBI:15377"/>
        <dbReference type="ChEBI" id="CHEBI:15378"/>
        <dbReference type="ChEBI" id="CHEBI:30616"/>
        <dbReference type="ChEBI" id="CHEBI:43474"/>
        <dbReference type="ChEBI" id="CHEBI:456216"/>
        <dbReference type="EC" id="5.6.2.4"/>
    </reaction>
</comment>
<dbReference type="PANTHER" id="PTHR11070:SF2">
    <property type="entry name" value="ATP-DEPENDENT DNA HELICASE SRS2"/>
    <property type="match status" value="1"/>
</dbReference>
<keyword evidence="4 10" id="KW-0067">ATP-binding</keyword>
<evidence type="ECO:0000256" key="3">
    <source>
        <dbReference type="ARBA" id="ARBA00022806"/>
    </source>
</evidence>
<organism evidence="12 13">
    <name type="scientific">Silvibacterium bohemicum</name>
    <dbReference type="NCBI Taxonomy" id="1577686"/>
    <lineage>
        <taxon>Bacteria</taxon>
        <taxon>Pseudomonadati</taxon>
        <taxon>Acidobacteriota</taxon>
        <taxon>Terriglobia</taxon>
        <taxon>Terriglobales</taxon>
        <taxon>Acidobacteriaceae</taxon>
        <taxon>Silvibacterium</taxon>
    </lineage>
</organism>
<evidence type="ECO:0000256" key="6">
    <source>
        <dbReference type="ARBA" id="ARBA00034617"/>
    </source>
</evidence>
<dbReference type="GO" id="GO:0003677">
    <property type="term" value="F:DNA binding"/>
    <property type="evidence" value="ECO:0007669"/>
    <property type="project" value="InterPro"/>
</dbReference>
<evidence type="ECO:0000256" key="7">
    <source>
        <dbReference type="ARBA" id="ARBA00034808"/>
    </source>
</evidence>
<dbReference type="Gene3D" id="3.40.50.300">
    <property type="entry name" value="P-loop containing nucleotide triphosphate hydrolases"/>
    <property type="match status" value="2"/>
</dbReference>
<dbReference type="Pfam" id="PF00580">
    <property type="entry name" value="UvrD-helicase"/>
    <property type="match status" value="1"/>
</dbReference>
<evidence type="ECO:0000313" key="12">
    <source>
        <dbReference type="EMBL" id="MBB6144464.1"/>
    </source>
</evidence>
<reference evidence="12 13" key="1">
    <citation type="submission" date="2020-08" db="EMBL/GenBank/DDBJ databases">
        <title>Genomic Encyclopedia of Type Strains, Phase IV (KMG-IV): sequencing the most valuable type-strain genomes for metagenomic binning, comparative biology and taxonomic classification.</title>
        <authorList>
            <person name="Goeker M."/>
        </authorList>
    </citation>
    <scope>NUCLEOTIDE SEQUENCE [LARGE SCALE GENOMIC DNA]</scope>
    <source>
        <strain evidence="12 13">DSM 103733</strain>
    </source>
</reference>
<dbReference type="EC" id="5.6.2.4" evidence="7"/>
<dbReference type="InterPro" id="IPR014016">
    <property type="entry name" value="UvrD-like_ATP-bd"/>
</dbReference>
<dbReference type="Pfam" id="PF13361">
    <property type="entry name" value="UvrD_C"/>
    <property type="match status" value="1"/>
</dbReference>
<keyword evidence="3 10" id="KW-0347">Helicase</keyword>
<feature type="domain" description="UvrD-like helicase ATP-binding" evidence="11">
    <location>
        <begin position="5"/>
        <end position="282"/>
    </location>
</feature>